<dbReference type="EMBL" id="JAYMGO010000007">
    <property type="protein sequence ID" value="KAL1270478.1"/>
    <property type="molecule type" value="Genomic_DNA"/>
</dbReference>
<gene>
    <name evidence="2" type="ORF">QQF64_029494</name>
</gene>
<proteinExistence type="predicted"/>
<accession>A0ABR3N0S2</accession>
<feature type="compositionally biased region" description="Basic and acidic residues" evidence="1">
    <location>
        <begin position="1"/>
        <end position="17"/>
    </location>
</feature>
<keyword evidence="3" id="KW-1185">Reference proteome</keyword>
<comment type="caution">
    <text evidence="2">The sequence shown here is derived from an EMBL/GenBank/DDBJ whole genome shotgun (WGS) entry which is preliminary data.</text>
</comment>
<sequence>MLHDTPRAPRDHVHCDGKQINPNAFAVPSPHEDRGLRKLCRIQSQDGRLCDFTMYYLCCGSRFNRANILHSSPSVSLLEYSVFV</sequence>
<evidence type="ECO:0000256" key="1">
    <source>
        <dbReference type="SAM" id="MobiDB-lite"/>
    </source>
</evidence>
<name>A0ABR3N0S2_9TELE</name>
<organism evidence="2 3">
    <name type="scientific">Cirrhinus molitorella</name>
    <name type="common">mud carp</name>
    <dbReference type="NCBI Taxonomy" id="172907"/>
    <lineage>
        <taxon>Eukaryota</taxon>
        <taxon>Metazoa</taxon>
        <taxon>Chordata</taxon>
        <taxon>Craniata</taxon>
        <taxon>Vertebrata</taxon>
        <taxon>Euteleostomi</taxon>
        <taxon>Actinopterygii</taxon>
        <taxon>Neopterygii</taxon>
        <taxon>Teleostei</taxon>
        <taxon>Ostariophysi</taxon>
        <taxon>Cypriniformes</taxon>
        <taxon>Cyprinidae</taxon>
        <taxon>Labeoninae</taxon>
        <taxon>Labeonini</taxon>
        <taxon>Cirrhinus</taxon>
    </lineage>
</organism>
<evidence type="ECO:0000313" key="2">
    <source>
        <dbReference type="EMBL" id="KAL1270478.1"/>
    </source>
</evidence>
<dbReference type="Proteomes" id="UP001558613">
    <property type="component" value="Unassembled WGS sequence"/>
</dbReference>
<protein>
    <submittedName>
        <fullName evidence="2">Uncharacterized protein</fullName>
    </submittedName>
</protein>
<feature type="region of interest" description="Disordered" evidence="1">
    <location>
        <begin position="1"/>
        <end position="31"/>
    </location>
</feature>
<reference evidence="2 3" key="1">
    <citation type="submission" date="2023-09" db="EMBL/GenBank/DDBJ databases">
        <authorList>
            <person name="Wang M."/>
        </authorList>
    </citation>
    <scope>NUCLEOTIDE SEQUENCE [LARGE SCALE GENOMIC DNA]</scope>
    <source>
        <strain evidence="2">GT-2023</strain>
        <tissue evidence="2">Liver</tissue>
    </source>
</reference>
<evidence type="ECO:0000313" key="3">
    <source>
        <dbReference type="Proteomes" id="UP001558613"/>
    </source>
</evidence>